<sequence length="384" mass="43453">MPRGATLTKGRQYISKRDPVYIKQESPQIMNLTSIYSQPNHTSIGSQSNDFFHQHFDQTTIQFEGHTPNNSTASTFFTDFQDVKPVLGRPQAKRKLELDMSIITTEDLRTPKRGRKTRTLPDCSPKVRSPGEKTRYDTSLGLLTKKFVGLLRNAPDGVVDLNKAAESLEVQKRRIYDITNVLEGINLISKKSKNHIQWKGCISSIAANPVPLQLTTKLMDLHSEMAIYEAKENEMDKLIEHCTKQLKILTEDPEKSKYPFMNKNIWLKSNSQAIEVYLCPDDVKKDVKHTPATEGHNSSSSISEEQLSEDSTSCDSFKTQVSLKNALLEEQDISPDASINLLQQTEDQNLDSTLTHLEPPIYMEDYMFNLNDGEGITDFFGGVF</sequence>
<name>A0A0L8I5P1_OCTBM</name>
<comment type="subcellular location">
    <subcellularLocation>
        <location evidence="5">Nucleus</location>
    </subcellularLocation>
</comment>
<dbReference type="AlphaFoldDB" id="A0A0L8I5P1"/>
<dbReference type="OrthoDB" id="1743261at2759"/>
<feature type="region of interest" description="Disordered" evidence="6">
    <location>
        <begin position="113"/>
        <end position="134"/>
    </location>
</feature>
<dbReference type="SUPFAM" id="SSF46785">
    <property type="entry name" value="Winged helix' DNA-binding domain"/>
    <property type="match status" value="1"/>
</dbReference>
<keyword evidence="3 5" id="KW-0238">DNA-binding</keyword>
<evidence type="ECO:0000256" key="6">
    <source>
        <dbReference type="SAM" id="MobiDB-lite"/>
    </source>
</evidence>
<keyword evidence="4 5" id="KW-0804">Transcription</keyword>
<dbReference type="Gene3D" id="1.10.10.10">
    <property type="entry name" value="Winged helix-like DNA-binding domain superfamily/Winged helix DNA-binding domain"/>
    <property type="match status" value="1"/>
</dbReference>
<evidence type="ECO:0000256" key="1">
    <source>
        <dbReference type="ARBA" id="ARBA00010940"/>
    </source>
</evidence>
<gene>
    <name evidence="8" type="ORF">OCBIM_22033395mg</name>
</gene>
<dbReference type="InterPro" id="IPR037241">
    <property type="entry name" value="E2F-DP_heterodim"/>
</dbReference>
<dbReference type="InterPro" id="IPR036388">
    <property type="entry name" value="WH-like_DNA-bd_sf"/>
</dbReference>
<dbReference type="SMART" id="SM01372">
    <property type="entry name" value="E2F_TDP"/>
    <property type="match status" value="1"/>
</dbReference>
<protein>
    <recommendedName>
        <fullName evidence="7">E2F/DP family winged-helix DNA-binding domain-containing protein</fullName>
    </recommendedName>
</protein>
<evidence type="ECO:0000256" key="4">
    <source>
        <dbReference type="ARBA" id="ARBA00023163"/>
    </source>
</evidence>
<dbReference type="GO" id="GO:0090575">
    <property type="term" value="C:RNA polymerase II transcription regulator complex"/>
    <property type="evidence" value="ECO:0007669"/>
    <property type="project" value="TreeGrafter"/>
</dbReference>
<dbReference type="GO" id="GO:0000978">
    <property type="term" value="F:RNA polymerase II cis-regulatory region sequence-specific DNA binding"/>
    <property type="evidence" value="ECO:0007669"/>
    <property type="project" value="InterPro"/>
</dbReference>
<dbReference type="STRING" id="37653.A0A0L8I5P1"/>
<reference evidence="8" key="1">
    <citation type="submission" date="2015-07" db="EMBL/GenBank/DDBJ databases">
        <title>MeaNS - Measles Nucleotide Surveillance Program.</title>
        <authorList>
            <person name="Tran T."/>
            <person name="Druce J."/>
        </authorList>
    </citation>
    <scope>NUCLEOTIDE SEQUENCE</scope>
    <source>
        <strain evidence="8">UCB-OBI-ISO-001</strain>
        <tissue evidence="8">Gonad</tissue>
    </source>
</reference>
<dbReference type="FunFam" id="1.10.10.10:FF:000008">
    <property type="entry name" value="E2F transcription factor 1"/>
    <property type="match status" value="1"/>
</dbReference>
<dbReference type="EMBL" id="KQ416479">
    <property type="protein sequence ID" value="KOF96838.1"/>
    <property type="molecule type" value="Genomic_DNA"/>
</dbReference>
<feature type="compositionally biased region" description="Low complexity" evidence="6">
    <location>
        <begin position="298"/>
        <end position="311"/>
    </location>
</feature>
<comment type="similarity">
    <text evidence="1 5">Belongs to the E2F/DP family.</text>
</comment>
<accession>A0A0L8I5P1</accession>
<organism evidence="8">
    <name type="scientific">Octopus bimaculoides</name>
    <name type="common">California two-spotted octopus</name>
    <dbReference type="NCBI Taxonomy" id="37653"/>
    <lineage>
        <taxon>Eukaryota</taxon>
        <taxon>Metazoa</taxon>
        <taxon>Spiralia</taxon>
        <taxon>Lophotrochozoa</taxon>
        <taxon>Mollusca</taxon>
        <taxon>Cephalopoda</taxon>
        <taxon>Coleoidea</taxon>
        <taxon>Octopodiformes</taxon>
        <taxon>Octopoda</taxon>
        <taxon>Incirrata</taxon>
        <taxon>Octopodidae</taxon>
        <taxon>Octopus</taxon>
    </lineage>
</organism>
<feature type="region of interest" description="Disordered" evidence="6">
    <location>
        <begin position="288"/>
        <end position="313"/>
    </location>
</feature>
<evidence type="ECO:0000313" key="8">
    <source>
        <dbReference type="EMBL" id="KOF96838.1"/>
    </source>
</evidence>
<dbReference type="InterPro" id="IPR015633">
    <property type="entry name" value="E2F"/>
</dbReference>
<keyword evidence="2 5" id="KW-0805">Transcription regulation</keyword>
<dbReference type="SUPFAM" id="SSF144074">
    <property type="entry name" value="E2F-DP heterodimerization region"/>
    <property type="match status" value="1"/>
</dbReference>
<evidence type="ECO:0000256" key="2">
    <source>
        <dbReference type="ARBA" id="ARBA00023015"/>
    </source>
</evidence>
<dbReference type="Gene3D" id="6.10.250.540">
    <property type="match status" value="1"/>
</dbReference>
<dbReference type="PANTHER" id="PTHR12081">
    <property type="entry name" value="TRANSCRIPTION FACTOR E2F"/>
    <property type="match status" value="1"/>
</dbReference>
<dbReference type="InterPro" id="IPR036390">
    <property type="entry name" value="WH_DNA-bd_sf"/>
</dbReference>
<dbReference type="InterPro" id="IPR003316">
    <property type="entry name" value="E2F_WHTH_DNA-bd_dom"/>
</dbReference>
<proteinExistence type="inferred from homology"/>
<evidence type="ECO:0000259" key="7">
    <source>
        <dbReference type="SMART" id="SM01372"/>
    </source>
</evidence>
<dbReference type="GO" id="GO:0000981">
    <property type="term" value="F:DNA-binding transcription factor activity, RNA polymerase II-specific"/>
    <property type="evidence" value="ECO:0007669"/>
    <property type="project" value="TreeGrafter"/>
</dbReference>
<dbReference type="Pfam" id="PF02319">
    <property type="entry name" value="WHD_E2F_TDP"/>
    <property type="match status" value="1"/>
</dbReference>
<keyword evidence="5" id="KW-0539">Nucleus</keyword>
<evidence type="ECO:0000256" key="3">
    <source>
        <dbReference type="ARBA" id="ARBA00023125"/>
    </source>
</evidence>
<evidence type="ECO:0000256" key="5">
    <source>
        <dbReference type="RuleBase" id="RU003796"/>
    </source>
</evidence>
<dbReference type="PANTHER" id="PTHR12081:SF107">
    <property type="entry name" value="E2E3"/>
    <property type="match status" value="1"/>
</dbReference>
<feature type="domain" description="E2F/DP family winged-helix DNA-binding" evidence="7">
    <location>
        <begin position="135"/>
        <end position="200"/>
    </location>
</feature>